<feature type="region of interest" description="Disordered" evidence="3">
    <location>
        <begin position="120"/>
        <end position="167"/>
    </location>
</feature>
<evidence type="ECO:0000259" key="4">
    <source>
        <dbReference type="PROSITE" id="PS51774"/>
    </source>
</evidence>
<organism evidence="5 6">
    <name type="scientific">Sesamum angolense</name>
    <dbReference type="NCBI Taxonomy" id="2727404"/>
    <lineage>
        <taxon>Eukaryota</taxon>
        <taxon>Viridiplantae</taxon>
        <taxon>Streptophyta</taxon>
        <taxon>Embryophyta</taxon>
        <taxon>Tracheophyta</taxon>
        <taxon>Spermatophyta</taxon>
        <taxon>Magnoliopsida</taxon>
        <taxon>eudicotyledons</taxon>
        <taxon>Gunneridae</taxon>
        <taxon>Pentapetalae</taxon>
        <taxon>asterids</taxon>
        <taxon>lamiids</taxon>
        <taxon>Lamiales</taxon>
        <taxon>Pedaliaceae</taxon>
        <taxon>Sesamum</taxon>
    </lineage>
</organism>
<reference evidence="5" key="1">
    <citation type="submission" date="2020-06" db="EMBL/GenBank/DDBJ databases">
        <authorList>
            <person name="Li T."/>
            <person name="Hu X."/>
            <person name="Zhang T."/>
            <person name="Song X."/>
            <person name="Zhang H."/>
            <person name="Dai N."/>
            <person name="Sheng W."/>
            <person name="Hou X."/>
            <person name="Wei L."/>
        </authorList>
    </citation>
    <scope>NUCLEOTIDE SEQUENCE</scope>
    <source>
        <strain evidence="5">K16</strain>
        <tissue evidence="5">Leaf</tissue>
    </source>
</reference>
<evidence type="ECO:0000256" key="1">
    <source>
        <dbReference type="ARBA" id="ARBA00023054"/>
    </source>
</evidence>
<dbReference type="PANTHER" id="PTHR32258:SF22">
    <property type="entry name" value="PROTEIN NETWORKED 3A-LIKE"/>
    <property type="match status" value="1"/>
</dbReference>
<gene>
    <name evidence="5" type="ORF">Sango_0999000</name>
</gene>
<dbReference type="EMBL" id="JACGWL010000005">
    <property type="protein sequence ID" value="KAK4402583.1"/>
    <property type="molecule type" value="Genomic_DNA"/>
</dbReference>
<dbReference type="InterPro" id="IPR051861">
    <property type="entry name" value="NET_actin-binding_domain"/>
</dbReference>
<name>A0AAE1X0A3_9LAMI</name>
<dbReference type="Pfam" id="PF07765">
    <property type="entry name" value="KIP1"/>
    <property type="match status" value="1"/>
</dbReference>
<evidence type="ECO:0000256" key="3">
    <source>
        <dbReference type="SAM" id="MobiDB-lite"/>
    </source>
</evidence>
<feature type="compositionally biased region" description="Low complexity" evidence="3">
    <location>
        <begin position="152"/>
        <end position="166"/>
    </location>
</feature>
<proteinExistence type="inferred from homology"/>
<feature type="compositionally biased region" description="Low complexity" evidence="3">
    <location>
        <begin position="223"/>
        <end position="236"/>
    </location>
</feature>
<sequence length="250" mass="27735">MSTVLPIPGGGIAITDVVLPPTGSTPLLMFAFTTTSPIVDAELDDKIKTILDLIEDDGETFAKRAEMYYQKKPQLIEMVQDLHSSYRALADKYDQLRSDSSIKASNNESISSPLRKMQPFEDSAEVKPPPDQNSPSLDQQTPNRCRSESYVEEYSSAADSESGTSSFGLITHADSKVRDEQAKFSNLLEENLAKQTDQLVRRNDREAIDEFRNDNVILSRMTSSSSSNHKGASKGSKSPKRKLRSYLCMA</sequence>
<reference evidence="5" key="2">
    <citation type="journal article" date="2024" name="Plant">
        <title>Genomic evolution and insights into agronomic trait innovations of Sesamum species.</title>
        <authorList>
            <person name="Miao H."/>
            <person name="Wang L."/>
            <person name="Qu L."/>
            <person name="Liu H."/>
            <person name="Sun Y."/>
            <person name="Le M."/>
            <person name="Wang Q."/>
            <person name="Wei S."/>
            <person name="Zheng Y."/>
            <person name="Lin W."/>
            <person name="Duan Y."/>
            <person name="Cao H."/>
            <person name="Xiong S."/>
            <person name="Wang X."/>
            <person name="Wei L."/>
            <person name="Li C."/>
            <person name="Ma Q."/>
            <person name="Ju M."/>
            <person name="Zhao R."/>
            <person name="Li G."/>
            <person name="Mu C."/>
            <person name="Tian Q."/>
            <person name="Mei H."/>
            <person name="Zhang T."/>
            <person name="Gao T."/>
            <person name="Zhang H."/>
        </authorList>
    </citation>
    <scope>NUCLEOTIDE SEQUENCE</scope>
    <source>
        <strain evidence="5">K16</strain>
    </source>
</reference>
<dbReference type="AlphaFoldDB" id="A0AAE1X0A3"/>
<feature type="domain" description="NAB" evidence="4">
    <location>
        <begin position="41"/>
        <end position="100"/>
    </location>
</feature>
<dbReference type="Proteomes" id="UP001289374">
    <property type="component" value="Unassembled WGS sequence"/>
</dbReference>
<dbReference type="PANTHER" id="PTHR32258">
    <property type="entry name" value="PROTEIN NETWORKED 4A"/>
    <property type="match status" value="1"/>
</dbReference>
<keyword evidence="6" id="KW-1185">Reference proteome</keyword>
<evidence type="ECO:0000256" key="2">
    <source>
        <dbReference type="ARBA" id="ARBA00038006"/>
    </source>
</evidence>
<accession>A0AAE1X0A3</accession>
<dbReference type="PROSITE" id="PS51774">
    <property type="entry name" value="NAB"/>
    <property type="match status" value="1"/>
</dbReference>
<comment type="caution">
    <text evidence="5">The sequence shown here is derived from an EMBL/GenBank/DDBJ whole genome shotgun (WGS) entry which is preliminary data.</text>
</comment>
<evidence type="ECO:0000313" key="6">
    <source>
        <dbReference type="Proteomes" id="UP001289374"/>
    </source>
</evidence>
<comment type="similarity">
    <text evidence="2">Belongs to the NET family.</text>
</comment>
<feature type="compositionally biased region" description="Polar residues" evidence="3">
    <location>
        <begin position="133"/>
        <end position="144"/>
    </location>
</feature>
<protein>
    <submittedName>
        <fullName evidence="5">Protein NETWORKED 4B</fullName>
    </submittedName>
</protein>
<dbReference type="GO" id="GO:0003779">
    <property type="term" value="F:actin binding"/>
    <property type="evidence" value="ECO:0007669"/>
    <property type="project" value="InterPro"/>
</dbReference>
<feature type="region of interest" description="Disordered" evidence="3">
    <location>
        <begin position="219"/>
        <end position="250"/>
    </location>
</feature>
<keyword evidence="1" id="KW-0175">Coiled coil</keyword>
<evidence type="ECO:0000313" key="5">
    <source>
        <dbReference type="EMBL" id="KAK4402583.1"/>
    </source>
</evidence>
<dbReference type="InterPro" id="IPR011684">
    <property type="entry name" value="NAB"/>
</dbReference>